<proteinExistence type="predicted"/>
<sequence>MAKADAPYNNLNEAAQWLADNPGEELRVNIESGSASHLDFVVWYMWVQEQYGDEVASRIKALVGGTTDEKKQRLWDGNTDIIYADYSSCVEFTKEGVDAQLAMKLFDTCGNLEGSGVISMADDGITFNGEPFDFNKDFFMLFPKDMDEGILNEIAAAMQKVCENPDFQAEMAGLLYSAVTAEEADLEASRQFISDKRDIGQEIIDVAPGLDELT</sequence>
<name>A0A174N8U0_FLAPL</name>
<dbReference type="Gene3D" id="3.40.190.150">
    <property type="entry name" value="Bordetella uptake gene, domain 1"/>
    <property type="match status" value="1"/>
</dbReference>
<dbReference type="Proteomes" id="UP000095746">
    <property type="component" value="Unassembled WGS sequence"/>
</dbReference>
<dbReference type="InterPro" id="IPR042100">
    <property type="entry name" value="Bug_dom1"/>
</dbReference>
<dbReference type="Gene3D" id="3.40.190.10">
    <property type="entry name" value="Periplasmic binding protein-like II"/>
    <property type="match status" value="1"/>
</dbReference>
<protein>
    <submittedName>
        <fullName evidence="1">Uncharacterized protein</fullName>
    </submittedName>
</protein>
<evidence type="ECO:0000313" key="2">
    <source>
        <dbReference type="Proteomes" id="UP000095746"/>
    </source>
</evidence>
<evidence type="ECO:0000313" key="1">
    <source>
        <dbReference type="EMBL" id="CUP42800.1"/>
    </source>
</evidence>
<dbReference type="EMBL" id="CYZT01000354">
    <property type="protein sequence ID" value="CUP42800.1"/>
    <property type="molecule type" value="Genomic_DNA"/>
</dbReference>
<organism evidence="1 2">
    <name type="scientific">Flavonifractor plautii</name>
    <name type="common">Fusobacterium plautii</name>
    <dbReference type="NCBI Taxonomy" id="292800"/>
    <lineage>
        <taxon>Bacteria</taxon>
        <taxon>Bacillati</taxon>
        <taxon>Bacillota</taxon>
        <taxon>Clostridia</taxon>
        <taxon>Eubacteriales</taxon>
        <taxon>Oscillospiraceae</taxon>
        <taxon>Flavonifractor</taxon>
    </lineage>
</organism>
<reference evidence="1 2" key="1">
    <citation type="submission" date="2015-09" db="EMBL/GenBank/DDBJ databases">
        <authorList>
            <consortium name="Pathogen Informatics"/>
        </authorList>
    </citation>
    <scope>NUCLEOTIDE SEQUENCE [LARGE SCALE GENOMIC DNA]</scope>
    <source>
        <strain evidence="1 2">2789STDY5608854</strain>
    </source>
</reference>
<dbReference type="AlphaFoldDB" id="A0A174N8U0"/>
<accession>A0A174N8U0</accession>
<gene>
    <name evidence="1" type="ORF">ERS852411_03124</name>
</gene>